<feature type="binding site" evidence="5">
    <location>
        <begin position="172"/>
        <end position="175"/>
    </location>
    <ligand>
        <name>ATP</name>
        <dbReference type="ChEBI" id="CHEBI:30616"/>
    </ligand>
</feature>
<feature type="binding site" evidence="5">
    <location>
        <position position="97"/>
    </location>
    <ligand>
        <name>ATP</name>
        <dbReference type="ChEBI" id="CHEBI:30616"/>
    </ligand>
</feature>
<evidence type="ECO:0000259" key="7">
    <source>
        <dbReference type="PROSITE" id="PS50975"/>
    </source>
</evidence>
<dbReference type="EC" id="6.3.4.18" evidence="5 6"/>
<dbReference type="STRING" id="1705394.SP60_01695"/>
<keyword evidence="3 5" id="KW-0658">Purine biosynthesis</keyword>
<proteinExistence type="inferred from homology"/>
<dbReference type="EMBL" id="CP010552">
    <property type="protein sequence ID" value="ALE52063.1"/>
    <property type="molecule type" value="Genomic_DNA"/>
</dbReference>
<feature type="binding site" evidence="5">
    <location>
        <begin position="257"/>
        <end position="258"/>
    </location>
    <ligand>
        <name>ATP</name>
        <dbReference type="ChEBI" id="CHEBI:30616"/>
    </ligand>
</feature>
<evidence type="ECO:0000256" key="5">
    <source>
        <dbReference type="HAMAP-Rule" id="MF_01928"/>
    </source>
</evidence>
<dbReference type="KEGG" id="tho:SP60_01695"/>
<dbReference type="RefSeq" id="WP_053950995.1">
    <property type="nucleotide sequence ID" value="NZ_CP010552.1"/>
</dbReference>
<feature type="binding site" evidence="5">
    <location>
        <begin position="142"/>
        <end position="148"/>
    </location>
    <ligand>
        <name>ATP</name>
        <dbReference type="ChEBI" id="CHEBI:30616"/>
    </ligand>
</feature>
<evidence type="ECO:0000313" key="8">
    <source>
        <dbReference type="EMBL" id="ALE52063.1"/>
    </source>
</evidence>
<dbReference type="InterPro" id="IPR054350">
    <property type="entry name" value="PurT/PurK_preATP-grasp"/>
</dbReference>
<keyword evidence="2 5" id="KW-0547">Nucleotide-binding</keyword>
<keyword evidence="4 5" id="KW-0067">ATP-binding</keyword>
<evidence type="ECO:0000256" key="6">
    <source>
        <dbReference type="RuleBase" id="RU361200"/>
    </source>
</evidence>
<evidence type="ECO:0000256" key="4">
    <source>
        <dbReference type="ARBA" id="ARBA00022840"/>
    </source>
</evidence>
<dbReference type="SUPFAM" id="SSF51246">
    <property type="entry name" value="Rudiment single hybrid motif"/>
    <property type="match status" value="1"/>
</dbReference>
<protein>
    <recommendedName>
        <fullName evidence="5 6">N5-carboxyaminoimidazole ribonucleotide synthase</fullName>
        <shortName evidence="5 6">N5-CAIR synthase</shortName>
        <ecNumber evidence="5 6">6.3.4.18</ecNumber>
    </recommendedName>
    <alternativeName>
        <fullName evidence="5 6">5-(carboxyamino)imidazole ribonucleotide synthetase</fullName>
    </alternativeName>
</protein>
<dbReference type="Pfam" id="PF02222">
    <property type="entry name" value="ATP-grasp"/>
    <property type="match status" value="1"/>
</dbReference>
<comment type="similarity">
    <text evidence="5 6">Belongs to the PurK/PurT family.</text>
</comment>
<dbReference type="UniPathway" id="UPA00074">
    <property type="reaction ID" value="UER00942"/>
</dbReference>
<dbReference type="Gene3D" id="3.30.470.20">
    <property type="entry name" value="ATP-grasp fold, B domain"/>
    <property type="match status" value="1"/>
</dbReference>
<dbReference type="Pfam" id="PF17769">
    <property type="entry name" value="PurK_C"/>
    <property type="match status" value="1"/>
</dbReference>
<comment type="subunit">
    <text evidence="5 6">Homodimer.</text>
</comment>
<reference evidence="8 9" key="1">
    <citation type="journal article" date="2015" name="Genome Announc.">
        <title>Genome Sequence of 'Candidatus Thioglobus autotrophica' Strain EF1, a Chemoautotroph from the SUP05 Clade of Marine Gammaproteobacteria.</title>
        <authorList>
            <person name="Shah V."/>
            <person name="Morris R.M."/>
        </authorList>
    </citation>
    <scope>NUCLEOTIDE SEQUENCE [LARGE SCALE GENOMIC DNA]</scope>
    <source>
        <strain evidence="8 9">EF1</strain>
    </source>
</reference>
<dbReference type="InterPro" id="IPR040686">
    <property type="entry name" value="PurK_C"/>
</dbReference>
<feature type="binding site" evidence="5">
    <location>
        <position position="203"/>
    </location>
    <ligand>
        <name>ATP</name>
        <dbReference type="ChEBI" id="CHEBI:30616"/>
    </ligand>
</feature>
<gene>
    <name evidence="5 6" type="primary">purK</name>
    <name evidence="8" type="ORF">SP60_01695</name>
</gene>
<comment type="catalytic activity">
    <reaction evidence="5 6">
        <text>5-amino-1-(5-phospho-beta-D-ribosyl)imidazole + hydrogencarbonate + ATP = 5-carboxyamino-1-(5-phospho-D-ribosyl)imidazole + ADP + phosphate + 2 H(+)</text>
        <dbReference type="Rhea" id="RHEA:19317"/>
        <dbReference type="ChEBI" id="CHEBI:15378"/>
        <dbReference type="ChEBI" id="CHEBI:17544"/>
        <dbReference type="ChEBI" id="CHEBI:30616"/>
        <dbReference type="ChEBI" id="CHEBI:43474"/>
        <dbReference type="ChEBI" id="CHEBI:58730"/>
        <dbReference type="ChEBI" id="CHEBI:137981"/>
        <dbReference type="ChEBI" id="CHEBI:456216"/>
        <dbReference type="EC" id="6.3.4.18"/>
    </reaction>
</comment>
<dbReference type="GO" id="GO:0034028">
    <property type="term" value="F:5-(carboxyamino)imidazole ribonucleotide synthase activity"/>
    <property type="evidence" value="ECO:0007669"/>
    <property type="project" value="UniProtKB-UniRule"/>
</dbReference>
<accession>A0A0M4NI21</accession>
<keyword evidence="1 5" id="KW-0436">Ligase</keyword>
<evidence type="ECO:0000256" key="2">
    <source>
        <dbReference type="ARBA" id="ARBA00022741"/>
    </source>
</evidence>
<dbReference type="NCBIfam" id="NF004679">
    <property type="entry name" value="PRK06019.1-5"/>
    <property type="match status" value="1"/>
</dbReference>
<dbReference type="Pfam" id="PF22660">
    <property type="entry name" value="RS_preATP-grasp-like"/>
    <property type="match status" value="1"/>
</dbReference>
<comment type="pathway">
    <text evidence="5 6">Purine metabolism; IMP biosynthesis via de novo pathway; 5-amino-1-(5-phospho-D-ribosyl)imidazole-4-carboxylate from 5-amino-1-(5-phospho-D-ribosyl)imidazole (N5-CAIR route): step 1/2.</text>
</comment>
<keyword evidence="9" id="KW-1185">Reference proteome</keyword>
<organism evidence="8 9">
    <name type="scientific">Candidatus Thioglobus autotrophicus</name>
    <dbReference type="NCBI Taxonomy" id="1705394"/>
    <lineage>
        <taxon>Bacteria</taxon>
        <taxon>Pseudomonadati</taxon>
        <taxon>Pseudomonadota</taxon>
        <taxon>Gammaproteobacteria</taxon>
        <taxon>Candidatus Pseudothioglobaceae</taxon>
        <taxon>Candidatus Thioglobus</taxon>
    </lineage>
</organism>
<evidence type="ECO:0000256" key="3">
    <source>
        <dbReference type="ARBA" id="ARBA00022755"/>
    </source>
</evidence>
<feature type="domain" description="ATP-grasp" evidence="7">
    <location>
        <begin position="101"/>
        <end position="287"/>
    </location>
</feature>
<name>A0A0M4NI21_9GAMM</name>
<dbReference type="GO" id="GO:0005829">
    <property type="term" value="C:cytosol"/>
    <property type="evidence" value="ECO:0007669"/>
    <property type="project" value="TreeGrafter"/>
</dbReference>
<dbReference type="FunFam" id="3.30.1490.20:FF:000015">
    <property type="entry name" value="N5-carboxyaminoimidazole ribonucleotide synthase"/>
    <property type="match status" value="1"/>
</dbReference>
<comment type="function">
    <text evidence="5">Catalyzes the ATP-dependent conversion of 5-aminoimidazole ribonucleotide (AIR) and HCO(3)(-) to N5-carboxyaminoimidazole ribonucleotide (N5-CAIR).</text>
</comment>
<dbReference type="OrthoDB" id="9804625at2"/>
<dbReference type="InterPro" id="IPR016185">
    <property type="entry name" value="PreATP-grasp_dom_sf"/>
</dbReference>
<dbReference type="SUPFAM" id="SSF56059">
    <property type="entry name" value="Glutathione synthetase ATP-binding domain-like"/>
    <property type="match status" value="1"/>
</dbReference>
<dbReference type="PANTHER" id="PTHR11609">
    <property type="entry name" value="PURINE BIOSYNTHESIS PROTEIN 6/7, PUR6/7"/>
    <property type="match status" value="1"/>
</dbReference>
<dbReference type="HAMAP" id="MF_01928">
    <property type="entry name" value="PurK"/>
    <property type="match status" value="1"/>
</dbReference>
<dbReference type="SUPFAM" id="SSF52440">
    <property type="entry name" value="PreATP-grasp domain"/>
    <property type="match status" value="1"/>
</dbReference>
<dbReference type="InterPro" id="IPR011054">
    <property type="entry name" value="Rudment_hybrid_motif"/>
</dbReference>
<dbReference type="Gene3D" id="3.30.1490.20">
    <property type="entry name" value="ATP-grasp fold, A domain"/>
    <property type="match status" value="1"/>
</dbReference>
<feature type="binding site" evidence="5">
    <location>
        <position position="180"/>
    </location>
    <ligand>
        <name>ATP</name>
        <dbReference type="ChEBI" id="CHEBI:30616"/>
    </ligand>
</feature>
<dbReference type="InterPro" id="IPR013815">
    <property type="entry name" value="ATP_grasp_subdomain_1"/>
</dbReference>
<sequence>MKIGVLGAGQLGRMMAISGYPLNHQFGFSGYSANEPSALLGHMFAQEDNADNIESLVAFADVITYESENTDIEMLREINKDIPVYPGEKSLFTTQHRGREKALFEQLDIPCAPYKMVNSLAELEKAGTHIGLPAILKTATEGYDGKGQFLIRREDQVKEAFESMNGVESILEGFVNFKRELSLIAVRGIDNDHKYYPLVENTHHDGILRLTIAPAQNIDPEVQKTAELYMQTLLDEMDHVGVLTIELFETENGLVVNEMAPRVHNSGHWSIEGANTSQFENHIRAISGMPLGDTTPTHNFSAMVNIIGKIGPVKIALNMANAHLHLYDKTERDNRKLGHINITADSLVALEKSIEQLKEFLPN</sequence>
<dbReference type="InterPro" id="IPR005875">
    <property type="entry name" value="PurK"/>
</dbReference>
<evidence type="ECO:0000313" key="9">
    <source>
        <dbReference type="Proteomes" id="UP000058020"/>
    </source>
</evidence>
<feature type="binding site" evidence="5">
    <location>
        <position position="137"/>
    </location>
    <ligand>
        <name>ATP</name>
        <dbReference type="ChEBI" id="CHEBI:30616"/>
    </ligand>
</feature>
<dbReference type="PROSITE" id="PS50975">
    <property type="entry name" value="ATP_GRASP"/>
    <property type="match status" value="1"/>
</dbReference>
<dbReference type="AlphaFoldDB" id="A0A0M4NI21"/>
<dbReference type="GO" id="GO:0046872">
    <property type="term" value="F:metal ion binding"/>
    <property type="evidence" value="ECO:0007669"/>
    <property type="project" value="InterPro"/>
</dbReference>
<dbReference type="PATRIC" id="fig|1705394.5.peg.340"/>
<dbReference type="NCBIfam" id="TIGR01161">
    <property type="entry name" value="purK"/>
    <property type="match status" value="1"/>
</dbReference>
<comment type="function">
    <text evidence="6">Catalyzes the ATP-dependent conversion of 5-aminoimidazole ribonucleotide (AIR) and HCO(3)- to N5-carboxyaminoimidazole ribonucleotide (N5-CAIR).</text>
</comment>
<dbReference type="InterPro" id="IPR011761">
    <property type="entry name" value="ATP-grasp"/>
</dbReference>
<dbReference type="PANTHER" id="PTHR11609:SF5">
    <property type="entry name" value="PHOSPHORIBOSYLAMINOIMIDAZOLE CARBOXYLASE"/>
    <property type="match status" value="1"/>
</dbReference>
<dbReference type="GO" id="GO:0005524">
    <property type="term" value="F:ATP binding"/>
    <property type="evidence" value="ECO:0007669"/>
    <property type="project" value="UniProtKB-UniRule"/>
</dbReference>
<dbReference type="Gene3D" id="3.40.50.20">
    <property type="match status" value="1"/>
</dbReference>
<dbReference type="Proteomes" id="UP000058020">
    <property type="component" value="Chromosome"/>
</dbReference>
<dbReference type="InterPro" id="IPR003135">
    <property type="entry name" value="ATP-grasp_carboxylate-amine"/>
</dbReference>
<dbReference type="GO" id="GO:0006189">
    <property type="term" value="P:'de novo' IMP biosynthetic process"/>
    <property type="evidence" value="ECO:0007669"/>
    <property type="project" value="UniProtKB-UniRule"/>
</dbReference>
<dbReference type="GO" id="GO:0004638">
    <property type="term" value="F:phosphoribosylaminoimidazole carboxylase activity"/>
    <property type="evidence" value="ECO:0007669"/>
    <property type="project" value="InterPro"/>
</dbReference>
<evidence type="ECO:0000256" key="1">
    <source>
        <dbReference type="ARBA" id="ARBA00022598"/>
    </source>
</evidence>